<feature type="transmembrane region" description="Helical" evidence="5">
    <location>
        <begin position="202"/>
        <end position="222"/>
    </location>
</feature>
<dbReference type="GO" id="GO:0016020">
    <property type="term" value="C:membrane"/>
    <property type="evidence" value="ECO:0007669"/>
    <property type="project" value="UniProtKB-SubCell"/>
</dbReference>
<comment type="caution">
    <text evidence="6">The sequence shown here is derived from an EMBL/GenBank/DDBJ whole genome shotgun (WGS) entry which is preliminary data.</text>
</comment>
<dbReference type="Gene3D" id="1.20.1250.20">
    <property type="entry name" value="MFS general substrate transporter like domains"/>
    <property type="match status" value="1"/>
</dbReference>
<dbReference type="InterPro" id="IPR036259">
    <property type="entry name" value="MFS_trans_sf"/>
</dbReference>
<dbReference type="InterPro" id="IPR000109">
    <property type="entry name" value="POT_fam"/>
</dbReference>
<dbReference type="GO" id="GO:0070390">
    <property type="term" value="C:transcription export complex 2"/>
    <property type="evidence" value="ECO:0007669"/>
    <property type="project" value="TreeGrafter"/>
</dbReference>
<evidence type="ECO:0000256" key="4">
    <source>
        <dbReference type="ARBA" id="ARBA00023136"/>
    </source>
</evidence>
<evidence type="ECO:0000256" key="3">
    <source>
        <dbReference type="ARBA" id="ARBA00022989"/>
    </source>
</evidence>
<evidence type="ECO:0000256" key="2">
    <source>
        <dbReference type="ARBA" id="ARBA00022692"/>
    </source>
</evidence>
<dbReference type="AlphaFoldDB" id="A0A445A3N2"/>
<dbReference type="STRING" id="3818.A0A445A3N2"/>
<dbReference type="GO" id="GO:0006368">
    <property type="term" value="P:transcription elongation by RNA polymerase II"/>
    <property type="evidence" value="ECO:0007669"/>
    <property type="project" value="TreeGrafter"/>
</dbReference>
<keyword evidence="7" id="KW-1185">Reference proteome</keyword>
<dbReference type="GO" id="GO:0016973">
    <property type="term" value="P:poly(A)+ mRNA export from nucleus"/>
    <property type="evidence" value="ECO:0007669"/>
    <property type="project" value="TreeGrafter"/>
</dbReference>
<dbReference type="GO" id="GO:0022857">
    <property type="term" value="F:transmembrane transporter activity"/>
    <property type="evidence" value="ECO:0007669"/>
    <property type="project" value="InterPro"/>
</dbReference>
<keyword evidence="3 5" id="KW-1133">Transmembrane helix</keyword>
<dbReference type="Proteomes" id="UP000289738">
    <property type="component" value="Chromosome B03"/>
</dbReference>
<dbReference type="PANTHER" id="PTHR12732:SF0">
    <property type="entry name" value="PCI DOMAIN-CONTAINING PROTEIN 2"/>
    <property type="match status" value="1"/>
</dbReference>
<feature type="transmembrane region" description="Helical" evidence="5">
    <location>
        <begin position="12"/>
        <end position="29"/>
    </location>
</feature>
<dbReference type="InterPro" id="IPR045114">
    <property type="entry name" value="Csn12-like"/>
</dbReference>
<evidence type="ECO:0000313" key="6">
    <source>
        <dbReference type="EMBL" id="RYR21037.1"/>
    </source>
</evidence>
<dbReference type="Pfam" id="PF00854">
    <property type="entry name" value="PTR2"/>
    <property type="match status" value="1"/>
</dbReference>
<dbReference type="EMBL" id="SDMP01000013">
    <property type="protein sequence ID" value="RYR21037.1"/>
    <property type="molecule type" value="Genomic_DNA"/>
</dbReference>
<keyword evidence="4 5" id="KW-0472">Membrane</keyword>
<accession>A0A445A3N2</accession>
<evidence type="ECO:0000256" key="5">
    <source>
        <dbReference type="SAM" id="Phobius"/>
    </source>
</evidence>
<dbReference type="PANTHER" id="PTHR12732">
    <property type="entry name" value="UNCHARACTERIZED PROTEASOME COMPONENT REGION PCI-CONTAINING"/>
    <property type="match status" value="1"/>
</dbReference>
<dbReference type="GO" id="GO:0000973">
    <property type="term" value="P:post-transcriptional tethering of RNA polymerase II gene DNA at nuclear periphery"/>
    <property type="evidence" value="ECO:0007669"/>
    <property type="project" value="TreeGrafter"/>
</dbReference>
<gene>
    <name evidence="6" type="ORF">Ahy_B03g066273</name>
</gene>
<protein>
    <submittedName>
        <fullName evidence="6">Uncharacterized protein</fullName>
    </submittedName>
</protein>
<feature type="transmembrane region" description="Helical" evidence="5">
    <location>
        <begin position="228"/>
        <end position="251"/>
    </location>
</feature>
<name>A0A445A3N2_ARAHY</name>
<comment type="subcellular location">
    <subcellularLocation>
        <location evidence="1">Membrane</location>
        <topology evidence="1">Multi-pass membrane protein</topology>
    </subcellularLocation>
</comment>
<dbReference type="GO" id="GO:0003690">
    <property type="term" value="F:double-stranded DNA binding"/>
    <property type="evidence" value="ECO:0007669"/>
    <property type="project" value="InterPro"/>
</dbReference>
<reference evidence="6 7" key="1">
    <citation type="submission" date="2019-01" db="EMBL/GenBank/DDBJ databases">
        <title>Sequencing of cultivated peanut Arachis hypogaea provides insights into genome evolution and oil improvement.</title>
        <authorList>
            <person name="Chen X."/>
        </authorList>
    </citation>
    <scope>NUCLEOTIDE SEQUENCE [LARGE SCALE GENOMIC DNA]</scope>
    <source>
        <strain evidence="7">cv. Fuhuasheng</strain>
        <tissue evidence="6">Leaves</tissue>
    </source>
</reference>
<sequence length="407" mass="45354">MLYDYELLPSPFAFAFVTDGNHFFFILLISSDSHFLLSLADALNIFHDAPRLLKNSDNYGQYSDIILPLFRCLQSYRQSNLLEAYTAFEKAANAFVQEFRNWESAWAMEALYAIVYDVRVLAEKADRELASNGKSPEKLKGAGSFLMKVFGVLAGKGSKRVGALYVTCQLFKIYFKDRLQDLPDDPNNELMIPEDPKCNKEVLLAVCLGGAVSLTFIVWIQIHKGWDWGFGIGTIAMLLGIIIFAAALPLYRIHPAKGTSALLEIVQVSVVYMPQWSMLLQSGIEDLPFLKILHRDIYSLKYGLNILQGIEEKLLDVISPSDIGVTFDDIGALENVKDTLKELVMLPLQTMLAKETKGEKIEDGVGSSCSSIYLCGSPSSNGCYCHGLALDHTLQGWLFSPTITLMK</sequence>
<proteinExistence type="predicted"/>
<evidence type="ECO:0000256" key="1">
    <source>
        <dbReference type="ARBA" id="ARBA00004141"/>
    </source>
</evidence>
<dbReference type="GO" id="GO:0003723">
    <property type="term" value="F:RNA binding"/>
    <property type="evidence" value="ECO:0007669"/>
    <property type="project" value="InterPro"/>
</dbReference>
<evidence type="ECO:0000313" key="7">
    <source>
        <dbReference type="Proteomes" id="UP000289738"/>
    </source>
</evidence>
<organism evidence="6 7">
    <name type="scientific">Arachis hypogaea</name>
    <name type="common">Peanut</name>
    <dbReference type="NCBI Taxonomy" id="3818"/>
    <lineage>
        <taxon>Eukaryota</taxon>
        <taxon>Viridiplantae</taxon>
        <taxon>Streptophyta</taxon>
        <taxon>Embryophyta</taxon>
        <taxon>Tracheophyta</taxon>
        <taxon>Spermatophyta</taxon>
        <taxon>Magnoliopsida</taxon>
        <taxon>eudicotyledons</taxon>
        <taxon>Gunneridae</taxon>
        <taxon>Pentapetalae</taxon>
        <taxon>rosids</taxon>
        <taxon>fabids</taxon>
        <taxon>Fabales</taxon>
        <taxon>Fabaceae</taxon>
        <taxon>Papilionoideae</taxon>
        <taxon>50 kb inversion clade</taxon>
        <taxon>dalbergioids sensu lato</taxon>
        <taxon>Dalbergieae</taxon>
        <taxon>Pterocarpus clade</taxon>
        <taxon>Arachis</taxon>
    </lineage>
</organism>
<keyword evidence="2 5" id="KW-0812">Transmembrane</keyword>